<gene>
    <name evidence="8" type="primary">hflK</name>
    <name evidence="8" type="ORF">ISU02_06545</name>
</gene>
<dbReference type="Gene3D" id="3.30.479.30">
    <property type="entry name" value="Band 7 domain"/>
    <property type="match status" value="1"/>
</dbReference>
<dbReference type="Pfam" id="PF01145">
    <property type="entry name" value="Band_7"/>
    <property type="match status" value="1"/>
</dbReference>
<dbReference type="Proteomes" id="UP000614200">
    <property type="component" value="Unassembled WGS sequence"/>
</dbReference>
<feature type="domain" description="Band 7" evidence="7">
    <location>
        <begin position="22"/>
        <end position="203"/>
    </location>
</feature>
<evidence type="ECO:0000256" key="6">
    <source>
        <dbReference type="RuleBase" id="RU364113"/>
    </source>
</evidence>
<comment type="subcellular location">
    <subcellularLocation>
        <location evidence="1 6">Membrane</location>
    </subcellularLocation>
</comment>
<comment type="similarity">
    <text evidence="2 6">Belongs to the band 7/mec-2 family. HflK subfamily.</text>
</comment>
<dbReference type="InterPro" id="IPR050710">
    <property type="entry name" value="Band7/mec-2_domain"/>
</dbReference>
<comment type="subunit">
    <text evidence="6">HflC and HflK may interact to form a multimeric complex.</text>
</comment>
<protein>
    <recommendedName>
        <fullName evidence="6">Protein HflK</fullName>
    </recommendedName>
</protein>
<evidence type="ECO:0000256" key="2">
    <source>
        <dbReference type="ARBA" id="ARBA00006971"/>
    </source>
</evidence>
<proteinExistence type="inferred from homology"/>
<dbReference type="CDD" id="cd03404">
    <property type="entry name" value="SPFH_HflK"/>
    <property type="match status" value="1"/>
</dbReference>
<keyword evidence="9" id="KW-1185">Reference proteome</keyword>
<name>A0ABR9ZQR2_9FIRM</name>
<evidence type="ECO:0000313" key="9">
    <source>
        <dbReference type="Proteomes" id="UP000614200"/>
    </source>
</evidence>
<dbReference type="GO" id="GO:0006508">
    <property type="term" value="P:proteolysis"/>
    <property type="evidence" value="ECO:0007669"/>
    <property type="project" value="UniProtKB-KW"/>
</dbReference>
<keyword evidence="3 6" id="KW-0812">Transmembrane</keyword>
<dbReference type="InterPro" id="IPR001107">
    <property type="entry name" value="Band_7"/>
</dbReference>
<dbReference type="NCBIfam" id="TIGR01933">
    <property type="entry name" value="hflK"/>
    <property type="match status" value="1"/>
</dbReference>
<dbReference type="PANTHER" id="PTHR43327">
    <property type="entry name" value="STOMATIN-LIKE PROTEIN 2, MITOCHONDRIAL"/>
    <property type="match status" value="1"/>
</dbReference>
<sequence>MKSTKFIFLIPILLIVVLTLLNSYYLLDNAEEAVVERLGKLAKVESEAGLHFKIPFIDTIHTYNTNEVISLQYGYLPVSGPTTSAPATYQDVESEAIVLTKGSYLVNIGAIIQYRITDPAAYYYNVDDQEGTIRLAFESALRRNVQNQDLDNALISKDSISSEILPDMTRKLNNYGLGISISAVKLTDVLLPEDVQPAYDDVNIASNEKDSNKSQAEKYSNEKLPKARADAYQLIQEAEAYKAEKVAQAKGDVENFSQVYEKYRVSQEITKKRLYIETMEKILSNVKEKYIVDLNNDNVLKFLPLETKGGN</sequence>
<accession>A0ABR9ZQR2</accession>
<keyword evidence="8" id="KW-0645">Protease</keyword>
<keyword evidence="4 6" id="KW-1133">Transmembrane helix</keyword>
<evidence type="ECO:0000256" key="5">
    <source>
        <dbReference type="ARBA" id="ARBA00023136"/>
    </source>
</evidence>
<dbReference type="InterPro" id="IPR010201">
    <property type="entry name" value="HflK"/>
</dbReference>
<evidence type="ECO:0000256" key="3">
    <source>
        <dbReference type="ARBA" id="ARBA00022692"/>
    </source>
</evidence>
<evidence type="ECO:0000259" key="7">
    <source>
        <dbReference type="SMART" id="SM00244"/>
    </source>
</evidence>
<dbReference type="RefSeq" id="WP_194701006.1">
    <property type="nucleotide sequence ID" value="NZ_JADKNH010000003.1"/>
</dbReference>
<reference evidence="8 9" key="1">
    <citation type="submission" date="2020-11" db="EMBL/GenBank/DDBJ databases">
        <title>Fusibacter basophilias sp. nov.</title>
        <authorList>
            <person name="Qiu D."/>
        </authorList>
    </citation>
    <scope>NUCLEOTIDE SEQUENCE [LARGE SCALE GENOMIC DNA]</scope>
    <source>
        <strain evidence="8 9">Q10-2</strain>
    </source>
</reference>
<dbReference type="InterPro" id="IPR036013">
    <property type="entry name" value="Band_7/SPFH_dom_sf"/>
</dbReference>
<dbReference type="SMART" id="SM00244">
    <property type="entry name" value="PHB"/>
    <property type="match status" value="1"/>
</dbReference>
<dbReference type="EMBL" id="JADKNH010000003">
    <property type="protein sequence ID" value="MBF4692769.1"/>
    <property type="molecule type" value="Genomic_DNA"/>
</dbReference>
<evidence type="ECO:0000256" key="4">
    <source>
        <dbReference type="ARBA" id="ARBA00022989"/>
    </source>
</evidence>
<comment type="function">
    <text evidence="6">HflC and HflK could encode or regulate a protease.</text>
</comment>
<organism evidence="8 9">
    <name type="scientific">Fusibacter ferrireducens</name>
    <dbReference type="NCBI Taxonomy" id="2785058"/>
    <lineage>
        <taxon>Bacteria</taxon>
        <taxon>Bacillati</taxon>
        <taxon>Bacillota</taxon>
        <taxon>Clostridia</taxon>
        <taxon>Eubacteriales</taxon>
        <taxon>Eubacteriales Family XII. Incertae Sedis</taxon>
        <taxon>Fusibacter</taxon>
    </lineage>
</organism>
<keyword evidence="5 6" id="KW-0472">Membrane</keyword>
<dbReference type="PANTHER" id="PTHR43327:SF2">
    <property type="entry name" value="MODULATOR OF FTSH PROTEASE HFLK"/>
    <property type="match status" value="1"/>
</dbReference>
<comment type="caution">
    <text evidence="8">The sequence shown here is derived from an EMBL/GenBank/DDBJ whole genome shotgun (WGS) entry which is preliminary data.</text>
</comment>
<dbReference type="SUPFAM" id="SSF117892">
    <property type="entry name" value="Band 7/SPFH domain"/>
    <property type="match status" value="1"/>
</dbReference>
<feature type="transmembrane region" description="Helical" evidence="6">
    <location>
        <begin position="7"/>
        <end position="27"/>
    </location>
</feature>
<evidence type="ECO:0000313" key="8">
    <source>
        <dbReference type="EMBL" id="MBF4692769.1"/>
    </source>
</evidence>
<dbReference type="GO" id="GO:0008233">
    <property type="term" value="F:peptidase activity"/>
    <property type="evidence" value="ECO:0007669"/>
    <property type="project" value="UniProtKB-KW"/>
</dbReference>
<evidence type="ECO:0000256" key="1">
    <source>
        <dbReference type="ARBA" id="ARBA00004370"/>
    </source>
</evidence>
<keyword evidence="8" id="KW-0378">Hydrolase</keyword>